<dbReference type="GO" id="GO:0030246">
    <property type="term" value="F:carbohydrate binding"/>
    <property type="evidence" value="ECO:0007669"/>
    <property type="project" value="InterPro"/>
</dbReference>
<dbReference type="STRING" id="396588.Tgr7_2572"/>
<protein>
    <recommendedName>
        <fullName evidence="4">Carboxypeptidase regulatory-like domain-containing protein</fullName>
    </recommendedName>
</protein>
<dbReference type="RefSeq" id="WP_012639123.1">
    <property type="nucleotide sequence ID" value="NC_011901.1"/>
</dbReference>
<evidence type="ECO:0000313" key="2">
    <source>
        <dbReference type="EMBL" id="ACL73648.1"/>
    </source>
</evidence>
<dbReference type="SUPFAM" id="SSF49452">
    <property type="entry name" value="Starch-binding domain-like"/>
    <property type="match status" value="1"/>
</dbReference>
<evidence type="ECO:0000313" key="3">
    <source>
        <dbReference type="Proteomes" id="UP000002383"/>
    </source>
</evidence>
<feature type="chain" id="PRO_5002870358" description="Carboxypeptidase regulatory-like domain-containing protein" evidence="1">
    <location>
        <begin position="23"/>
        <end position="333"/>
    </location>
</feature>
<dbReference type="Gene3D" id="2.60.40.1120">
    <property type="entry name" value="Carboxypeptidase-like, regulatory domain"/>
    <property type="match status" value="1"/>
</dbReference>
<keyword evidence="1" id="KW-0732">Signal</keyword>
<dbReference type="InterPro" id="IPR013784">
    <property type="entry name" value="Carb-bd-like_fold"/>
</dbReference>
<sequence precursor="true">MGFPIRSLSALALCLGVLLLQSGCGGGGGDDEPPLPSGGWVTITSPTTDPSFTDYCNEAYLFGEAFISPDWSAVGFDGSVITGVTVTWYNAATGQSGPATQSASICYILGTPVPCNHVWWATVPMEVGFNEIRITATDPDGRTGTDTLTIDHPERSFSLSGTVKTDAGIGLSFRESQIDLILSDGSTTRRTVTSLDGSYRFSCARSNMGYTITPSSPIPYDFTPEEQTVIPQGADVSDLDFSTPAWFLSGLVQLESGGVLSGMMVNVSDASDTDVTQFTDNTGAYRLALPNGSYTVLARDIWNYFSLSPDGWTGPVVINGADVADQNFLATHP</sequence>
<evidence type="ECO:0008006" key="4">
    <source>
        <dbReference type="Google" id="ProtNLM"/>
    </source>
</evidence>
<gene>
    <name evidence="2" type="ordered locus">Tgr7_2572</name>
</gene>
<dbReference type="Proteomes" id="UP000002383">
    <property type="component" value="Chromosome"/>
</dbReference>
<dbReference type="EMBL" id="CP001339">
    <property type="protein sequence ID" value="ACL73648.1"/>
    <property type="molecule type" value="Genomic_DNA"/>
</dbReference>
<dbReference type="AlphaFoldDB" id="B8GM61"/>
<feature type="signal peptide" evidence="1">
    <location>
        <begin position="1"/>
        <end position="22"/>
    </location>
</feature>
<organism evidence="2 3">
    <name type="scientific">Thioalkalivibrio sulfidiphilus (strain HL-EbGR7)</name>
    <dbReference type="NCBI Taxonomy" id="396588"/>
    <lineage>
        <taxon>Bacteria</taxon>
        <taxon>Pseudomonadati</taxon>
        <taxon>Pseudomonadota</taxon>
        <taxon>Gammaproteobacteria</taxon>
        <taxon>Chromatiales</taxon>
        <taxon>Ectothiorhodospiraceae</taxon>
        <taxon>Thioalkalivibrio</taxon>
    </lineage>
</organism>
<evidence type="ECO:0000256" key="1">
    <source>
        <dbReference type="SAM" id="SignalP"/>
    </source>
</evidence>
<keyword evidence="3" id="KW-1185">Reference proteome</keyword>
<reference evidence="2 3" key="1">
    <citation type="journal article" date="2011" name="Stand. Genomic Sci.">
        <title>Complete genome sequence of 'Thioalkalivibrio sulfidophilus' HL-EbGr7.</title>
        <authorList>
            <person name="Muyzer G."/>
            <person name="Sorokin D.Y."/>
            <person name="Mavromatis K."/>
            <person name="Lapidus A."/>
            <person name="Clum A."/>
            <person name="Ivanova N."/>
            <person name="Pati A."/>
            <person name="d'Haeseleer P."/>
            <person name="Woyke T."/>
            <person name="Kyrpides N.C."/>
        </authorList>
    </citation>
    <scope>NUCLEOTIDE SEQUENCE [LARGE SCALE GENOMIC DNA]</scope>
    <source>
        <strain evidence="2 3">HL-EbGR7</strain>
    </source>
</reference>
<dbReference type="HOGENOM" id="CLU_834032_0_0_6"/>
<proteinExistence type="predicted"/>
<dbReference type="KEGG" id="tgr:Tgr7_2572"/>
<name>B8GM61_THISH</name>
<accession>B8GM61</accession>